<dbReference type="Proteomes" id="UP001221757">
    <property type="component" value="Unassembled WGS sequence"/>
</dbReference>
<sequence length="151" mass="16665">MGDPENDLLTDAVVTSTWSDPLVSGSQPLAMLLRSAAEKALAFLLPFDVFAVAAAATALRMLPELEMPLDIPIFSRLQPLDVLHLARKMKDLSNVDPAEADMVWMTRPSGLNEPQHANLAFLPHCHVFQCRFAAGEHSILPDIETFQFNNQ</sequence>
<keyword evidence="2" id="KW-1185">Reference proteome</keyword>
<evidence type="ECO:0008006" key="3">
    <source>
        <dbReference type="Google" id="ProtNLM"/>
    </source>
</evidence>
<reference evidence="1" key="1">
    <citation type="submission" date="2023-03" db="EMBL/GenBank/DDBJ databases">
        <title>Massive genome expansion in bonnet fungi (Mycena s.s.) driven by repeated elements and novel gene families across ecological guilds.</title>
        <authorList>
            <consortium name="Lawrence Berkeley National Laboratory"/>
            <person name="Harder C.B."/>
            <person name="Miyauchi S."/>
            <person name="Viragh M."/>
            <person name="Kuo A."/>
            <person name="Thoen E."/>
            <person name="Andreopoulos B."/>
            <person name="Lu D."/>
            <person name="Skrede I."/>
            <person name="Drula E."/>
            <person name="Henrissat B."/>
            <person name="Morin E."/>
            <person name="Kohler A."/>
            <person name="Barry K."/>
            <person name="LaButti K."/>
            <person name="Morin E."/>
            <person name="Salamov A."/>
            <person name="Lipzen A."/>
            <person name="Mereny Z."/>
            <person name="Hegedus B."/>
            <person name="Baldrian P."/>
            <person name="Stursova M."/>
            <person name="Weitz H."/>
            <person name="Taylor A."/>
            <person name="Grigoriev I.V."/>
            <person name="Nagy L.G."/>
            <person name="Martin F."/>
            <person name="Kauserud H."/>
        </authorList>
    </citation>
    <scope>NUCLEOTIDE SEQUENCE</scope>
    <source>
        <strain evidence="1">CBHHK067</strain>
    </source>
</reference>
<dbReference type="EMBL" id="JARKIE010000002">
    <property type="protein sequence ID" value="KAJ7709565.1"/>
    <property type="molecule type" value="Genomic_DNA"/>
</dbReference>
<proteinExistence type="predicted"/>
<name>A0AAD7MBN9_MYCRO</name>
<organism evidence="1 2">
    <name type="scientific">Mycena rosella</name>
    <name type="common">Pink bonnet</name>
    <name type="synonym">Agaricus rosellus</name>
    <dbReference type="NCBI Taxonomy" id="1033263"/>
    <lineage>
        <taxon>Eukaryota</taxon>
        <taxon>Fungi</taxon>
        <taxon>Dikarya</taxon>
        <taxon>Basidiomycota</taxon>
        <taxon>Agaricomycotina</taxon>
        <taxon>Agaricomycetes</taxon>
        <taxon>Agaricomycetidae</taxon>
        <taxon>Agaricales</taxon>
        <taxon>Marasmiineae</taxon>
        <taxon>Mycenaceae</taxon>
        <taxon>Mycena</taxon>
    </lineage>
</organism>
<evidence type="ECO:0000313" key="2">
    <source>
        <dbReference type="Proteomes" id="UP001221757"/>
    </source>
</evidence>
<gene>
    <name evidence="1" type="ORF">B0H17DRAFT_1324474</name>
</gene>
<dbReference type="AlphaFoldDB" id="A0AAD7MBN9"/>
<evidence type="ECO:0000313" key="1">
    <source>
        <dbReference type="EMBL" id="KAJ7709565.1"/>
    </source>
</evidence>
<comment type="caution">
    <text evidence="1">The sequence shown here is derived from an EMBL/GenBank/DDBJ whole genome shotgun (WGS) entry which is preliminary data.</text>
</comment>
<accession>A0AAD7MBN9</accession>
<protein>
    <recommendedName>
        <fullName evidence="3">F-box domain-containing protein</fullName>
    </recommendedName>
</protein>